<evidence type="ECO:0000256" key="1">
    <source>
        <dbReference type="ARBA" id="ARBA00022737"/>
    </source>
</evidence>
<dbReference type="SMART" id="SM00248">
    <property type="entry name" value="ANK"/>
    <property type="match status" value="9"/>
</dbReference>
<evidence type="ECO:0000256" key="2">
    <source>
        <dbReference type="ARBA" id="ARBA00023043"/>
    </source>
</evidence>
<keyword evidence="5" id="KW-0614">Plasmid</keyword>
<dbReference type="PANTHER" id="PTHR24171">
    <property type="entry name" value="ANKYRIN REPEAT DOMAIN-CONTAINING PROTEIN 39-RELATED"/>
    <property type="match status" value="1"/>
</dbReference>
<dbReference type="InterPro" id="IPR036770">
    <property type="entry name" value="Ankyrin_rpt-contain_sf"/>
</dbReference>
<dbReference type="Pfam" id="PF12796">
    <property type="entry name" value="Ank_2"/>
    <property type="match status" value="3"/>
</dbReference>
<dbReference type="InterPro" id="IPR002110">
    <property type="entry name" value="Ankyrin_rpt"/>
</dbReference>
<feature type="repeat" description="ANK" evidence="3">
    <location>
        <begin position="258"/>
        <end position="290"/>
    </location>
</feature>
<feature type="repeat" description="ANK" evidence="3">
    <location>
        <begin position="193"/>
        <end position="225"/>
    </location>
</feature>
<keyword evidence="2 3" id="KW-0040">ANK repeat</keyword>
<evidence type="ECO:0000313" key="6">
    <source>
        <dbReference type="Proteomes" id="UP000010478"/>
    </source>
</evidence>
<keyword evidence="4" id="KW-0472">Membrane</keyword>
<accession>K9VS16</accession>
<dbReference type="Pfam" id="PF00023">
    <property type="entry name" value="Ank"/>
    <property type="match status" value="1"/>
</dbReference>
<feature type="transmembrane region" description="Helical" evidence="4">
    <location>
        <begin position="6"/>
        <end position="27"/>
    </location>
</feature>
<reference evidence="5 6" key="1">
    <citation type="submission" date="2012-05" db="EMBL/GenBank/DDBJ databases">
        <title>Finished plasmid 3 of genome of Oscillatoria sp. PCC 7112.</title>
        <authorList>
            <consortium name="US DOE Joint Genome Institute"/>
            <person name="Gugger M."/>
            <person name="Coursin T."/>
            <person name="Rippka R."/>
            <person name="Tandeau De Marsac N."/>
            <person name="Huntemann M."/>
            <person name="Wei C.-L."/>
            <person name="Han J."/>
            <person name="Detter J.C."/>
            <person name="Han C."/>
            <person name="Tapia R."/>
            <person name="Davenport K."/>
            <person name="Daligault H."/>
            <person name="Erkkila T."/>
            <person name="Gu W."/>
            <person name="Munk A.C.C."/>
            <person name="Teshima H."/>
            <person name="Xu Y."/>
            <person name="Chain P."/>
            <person name="Chen A."/>
            <person name="Krypides N."/>
            <person name="Mavromatis K."/>
            <person name="Markowitz V."/>
            <person name="Szeto E."/>
            <person name="Ivanova N."/>
            <person name="Mikhailova N."/>
            <person name="Ovchinnikova G."/>
            <person name="Pagani I."/>
            <person name="Pati A."/>
            <person name="Goodwin L."/>
            <person name="Peters L."/>
            <person name="Pitluck S."/>
            <person name="Woyke T."/>
            <person name="Kerfeld C."/>
        </authorList>
    </citation>
    <scope>NUCLEOTIDE SEQUENCE [LARGE SCALE GENOMIC DNA]</scope>
    <source>
        <strain evidence="5 6">PCC 7112</strain>
        <plasmid evidence="5 6">pOSC7112.03</plasmid>
    </source>
</reference>
<dbReference type="PANTHER" id="PTHR24171:SF9">
    <property type="entry name" value="ANKYRIN REPEAT DOMAIN-CONTAINING PROTEIN 39"/>
    <property type="match status" value="1"/>
</dbReference>
<dbReference type="EMBL" id="CP003617">
    <property type="protein sequence ID" value="AFZ10868.1"/>
    <property type="molecule type" value="Genomic_DNA"/>
</dbReference>
<feature type="repeat" description="ANK" evidence="3">
    <location>
        <begin position="70"/>
        <end position="102"/>
    </location>
</feature>
<keyword evidence="4" id="KW-0812">Transmembrane</keyword>
<dbReference type="RefSeq" id="WP_015179832.1">
    <property type="nucleotide sequence ID" value="NC_019731.1"/>
</dbReference>
<dbReference type="HOGENOM" id="CLU_000134_18_0_3"/>
<dbReference type="PROSITE" id="PS50088">
    <property type="entry name" value="ANK_REPEAT"/>
    <property type="match status" value="7"/>
</dbReference>
<keyword evidence="1" id="KW-0677">Repeat</keyword>
<geneLocation type="plasmid" evidence="5 6">
    <name>pOSC7112.03</name>
</geneLocation>
<evidence type="ECO:0000256" key="3">
    <source>
        <dbReference type="PROSITE-ProRule" id="PRU00023"/>
    </source>
</evidence>
<dbReference type="PRINTS" id="PR01415">
    <property type="entry name" value="ANKYRIN"/>
</dbReference>
<dbReference type="Gene3D" id="1.25.40.20">
    <property type="entry name" value="Ankyrin repeat-containing domain"/>
    <property type="match status" value="3"/>
</dbReference>
<name>K9VS16_9CYAN</name>
<feature type="repeat" description="ANK" evidence="3">
    <location>
        <begin position="226"/>
        <end position="258"/>
    </location>
</feature>
<feature type="repeat" description="ANK" evidence="3">
    <location>
        <begin position="291"/>
        <end position="323"/>
    </location>
</feature>
<evidence type="ECO:0000313" key="5">
    <source>
        <dbReference type="EMBL" id="AFZ10868.1"/>
    </source>
</evidence>
<gene>
    <name evidence="5" type="ORF">Osc7112_6776</name>
</gene>
<feature type="repeat" description="ANK" evidence="3">
    <location>
        <begin position="37"/>
        <end position="69"/>
    </location>
</feature>
<dbReference type="Proteomes" id="UP000010478">
    <property type="component" value="Plasmid pOSC7112.03"/>
</dbReference>
<feature type="repeat" description="ANK" evidence="3">
    <location>
        <begin position="158"/>
        <end position="191"/>
    </location>
</feature>
<sequence length="368" mass="39743">MFKHDIWLAVAIVAVFVFVISPLVNMIDKVISCGASSSLKGIHMAACDGDIDTVRLHLDQGIDVNIRDEFGKTPLYWAADRGKKNVVEMLIANGADVNIKNKYEQTPLNAAAIRGAKTITEILVANGAAMELPAAALLGDIDFFEEYMRQNSIANVINGENLLHLATSFGGHKPIVQLLIERGIEVNAKENFLGWTPLHFAASSGYLSAAETLLANRAQVNVKAKDFTTPLHLAVARGRADLTQLLIENGADIHAMSNGGTPLYRAAEAGYTETAQLLIVSGADVNLGDRSGMTPLQRAAANGNTSVAELLIVNGANLNARFGFLGWTPLYFANSLDTIELLKQHGALSRMYWWAEFLESLGILRVGE</sequence>
<keyword evidence="6" id="KW-1185">Reference proteome</keyword>
<protein>
    <submittedName>
        <fullName evidence="5">Ankyrin</fullName>
    </submittedName>
</protein>
<dbReference type="PROSITE" id="PS50297">
    <property type="entry name" value="ANK_REP_REGION"/>
    <property type="match status" value="7"/>
</dbReference>
<dbReference type="KEGG" id="oni:Osc7112_6776"/>
<dbReference type="AlphaFoldDB" id="K9VS16"/>
<dbReference type="SUPFAM" id="SSF48403">
    <property type="entry name" value="Ankyrin repeat"/>
    <property type="match status" value="1"/>
</dbReference>
<evidence type="ECO:0000256" key="4">
    <source>
        <dbReference type="SAM" id="Phobius"/>
    </source>
</evidence>
<keyword evidence="4" id="KW-1133">Transmembrane helix</keyword>
<proteinExistence type="predicted"/>
<organism evidence="5 6">
    <name type="scientific">Phormidium nigroviride PCC 7112</name>
    <dbReference type="NCBI Taxonomy" id="179408"/>
    <lineage>
        <taxon>Bacteria</taxon>
        <taxon>Bacillati</taxon>
        <taxon>Cyanobacteriota</taxon>
        <taxon>Cyanophyceae</taxon>
        <taxon>Oscillatoriophycideae</taxon>
        <taxon>Oscillatoriales</taxon>
        <taxon>Oscillatoriaceae</taxon>
        <taxon>Phormidium</taxon>
    </lineage>
</organism>
<dbReference type="OrthoDB" id="5657095at2"/>